<organism evidence="6 7">
    <name type="scientific">Clostridium tepidiprofundi DSM 19306</name>
    <dbReference type="NCBI Taxonomy" id="1121338"/>
    <lineage>
        <taxon>Bacteria</taxon>
        <taxon>Bacillati</taxon>
        <taxon>Bacillota</taxon>
        <taxon>Clostridia</taxon>
        <taxon>Eubacteriales</taxon>
        <taxon>Clostridiaceae</taxon>
        <taxon>Clostridium</taxon>
    </lineage>
</organism>
<gene>
    <name evidence="6" type="primary">citD_1</name>
    <name evidence="4" type="synonym">citD</name>
    <name evidence="6" type="ORF">CLTEP_01620</name>
</gene>
<dbReference type="STRING" id="1121338.CLTEP_01620"/>
<name>A0A151B798_9CLOT</name>
<protein>
    <recommendedName>
        <fullName evidence="4">Citrate lyase acyl carrier protein</fullName>
    </recommendedName>
    <alternativeName>
        <fullName evidence="4">Citrate lyase gamma chain</fullName>
    </alternativeName>
</protein>
<dbReference type="NCBIfam" id="NF009726">
    <property type="entry name" value="PRK13253.1"/>
    <property type="match status" value="1"/>
</dbReference>
<comment type="subunit">
    <text evidence="4">Oligomer with a subunit composition of (alpha,beta,gamma)6.</text>
</comment>
<keyword evidence="3 4" id="KW-0597">Phosphoprotein</keyword>
<evidence type="ECO:0000313" key="7">
    <source>
        <dbReference type="Proteomes" id="UP000075531"/>
    </source>
</evidence>
<evidence type="ECO:0000256" key="5">
    <source>
        <dbReference type="PIRSR" id="PIRSR002736-50"/>
    </source>
</evidence>
<accession>A0A151B798</accession>
<comment type="similarity">
    <text evidence="4">Belongs to the CitD family.</text>
</comment>
<dbReference type="PATRIC" id="fig|1121338.3.peg.164"/>
<dbReference type="InterPro" id="IPR006495">
    <property type="entry name" value="CitD"/>
</dbReference>
<evidence type="ECO:0000256" key="4">
    <source>
        <dbReference type="HAMAP-Rule" id="MF_00805"/>
    </source>
</evidence>
<evidence type="ECO:0000256" key="3">
    <source>
        <dbReference type="ARBA" id="ARBA00022553"/>
    </source>
</evidence>
<keyword evidence="2 4" id="KW-0963">Cytoplasm</keyword>
<keyword evidence="6" id="KW-0456">Lyase</keyword>
<dbReference type="EMBL" id="LTBA01000001">
    <property type="protein sequence ID" value="KYH35769.1"/>
    <property type="molecule type" value="Genomic_DNA"/>
</dbReference>
<feature type="modified residue" description="O-(phosphoribosyl dephospho-coenzyme A)serine" evidence="4 5">
    <location>
        <position position="14"/>
    </location>
</feature>
<keyword evidence="7" id="KW-1185">Reference proteome</keyword>
<comment type="caution">
    <text evidence="6">The sequence shown here is derived from an EMBL/GenBank/DDBJ whole genome shotgun (WGS) entry which is preliminary data.</text>
</comment>
<dbReference type="Pfam" id="PF06857">
    <property type="entry name" value="ACP"/>
    <property type="match status" value="1"/>
</dbReference>
<evidence type="ECO:0000313" key="6">
    <source>
        <dbReference type="EMBL" id="KYH35769.1"/>
    </source>
</evidence>
<dbReference type="InterPro" id="IPR023439">
    <property type="entry name" value="Mal_deCO2ase/Cit_lyase_ACP"/>
</dbReference>
<evidence type="ECO:0000256" key="2">
    <source>
        <dbReference type="ARBA" id="ARBA00022490"/>
    </source>
</evidence>
<dbReference type="Proteomes" id="UP000075531">
    <property type="component" value="Unassembled WGS sequence"/>
</dbReference>
<evidence type="ECO:0000256" key="1">
    <source>
        <dbReference type="ARBA" id="ARBA00004496"/>
    </source>
</evidence>
<dbReference type="PIRSF" id="PIRSF002736">
    <property type="entry name" value="Citrt_lyas_gamma"/>
    <property type="match status" value="1"/>
</dbReference>
<dbReference type="RefSeq" id="WP_066821081.1">
    <property type="nucleotide sequence ID" value="NZ_LTBA01000001.1"/>
</dbReference>
<sequence length="94" mass="10378">MEIKTRAVAGTSESSDITIILEPSDSNEININLTSSAEKQFGRQIRKVINNTLMELGITRANVTAIDFGALDCVIKARVQTAAYRAAESKEYKW</sequence>
<dbReference type="NCBIfam" id="TIGR01608">
    <property type="entry name" value="citD"/>
    <property type="match status" value="1"/>
</dbReference>
<dbReference type="HAMAP" id="MF_00805">
    <property type="entry name" value="CitD"/>
    <property type="match status" value="1"/>
</dbReference>
<dbReference type="GO" id="GO:0005737">
    <property type="term" value="C:cytoplasm"/>
    <property type="evidence" value="ECO:0007669"/>
    <property type="project" value="UniProtKB-SubCell"/>
</dbReference>
<dbReference type="OrthoDB" id="1120942at2"/>
<reference evidence="6 7" key="1">
    <citation type="submission" date="2016-02" db="EMBL/GenBank/DDBJ databases">
        <title>Genome sequence of Clostridium tepidiprofundi DSM 19306.</title>
        <authorList>
            <person name="Poehlein A."/>
            <person name="Daniel R."/>
        </authorList>
    </citation>
    <scope>NUCLEOTIDE SEQUENCE [LARGE SCALE GENOMIC DNA]</scope>
    <source>
        <strain evidence="6 7">DSM 19306</strain>
    </source>
</reference>
<proteinExistence type="inferred from homology"/>
<dbReference type="GO" id="GO:0016829">
    <property type="term" value="F:lyase activity"/>
    <property type="evidence" value="ECO:0007669"/>
    <property type="project" value="UniProtKB-KW"/>
</dbReference>
<dbReference type="AlphaFoldDB" id="A0A151B798"/>
<comment type="function">
    <text evidence="4">Covalent carrier of the coenzyme of citrate lyase.</text>
</comment>
<comment type="subcellular location">
    <subcellularLocation>
        <location evidence="1 4">Cytoplasm</location>
    </subcellularLocation>
</comment>